<keyword evidence="2" id="KW-0812">Transmembrane</keyword>
<dbReference type="Pfam" id="PF10342">
    <property type="entry name" value="Kre9_KNH"/>
    <property type="match status" value="1"/>
</dbReference>
<feature type="transmembrane region" description="Helical" evidence="2">
    <location>
        <begin position="167"/>
        <end position="191"/>
    </location>
</feature>
<keyword evidence="1" id="KW-0732">Signal</keyword>
<keyword evidence="2" id="KW-0472">Membrane</keyword>
<sequence length="241" mass="26124">MYISNAFVLSVTIFMYLPTTTSFSLWRRADAIVPNAPKTGDTIVAGSPFDIVWTANGDRNVTISLYQGPPKNQTLAHIITASTTNNGLFRWIPETSAQYGDNYLGGRYPEDRPSSGCNYTMEFRTNGDTFYSSPFAILAPYDGGLKANCTRTSVVPQTGKSVHSTGVLAGGIAGAAFGMTLLLGVLFWVALKREWIVTGKKYRGPVEQRMTTGETGQFLPKGNSLEPNVTQIGGAPVYQMP</sequence>
<protein>
    <recommendedName>
        <fullName evidence="3">Yeast cell wall synthesis Kre9/Knh1-like N-terminal domain-containing protein</fullName>
    </recommendedName>
</protein>
<evidence type="ECO:0000313" key="4">
    <source>
        <dbReference type="EMBL" id="KAL2071267.1"/>
    </source>
</evidence>
<comment type="caution">
    <text evidence="4">The sequence shown here is derived from an EMBL/GenBank/DDBJ whole genome shotgun (WGS) entry which is preliminary data.</text>
</comment>
<gene>
    <name evidence="4" type="ORF">VTL71DRAFT_12502</name>
</gene>
<dbReference type="EMBL" id="JAZHXI010000005">
    <property type="protein sequence ID" value="KAL2071267.1"/>
    <property type="molecule type" value="Genomic_DNA"/>
</dbReference>
<accession>A0ABR4CNZ9</accession>
<evidence type="ECO:0000259" key="3">
    <source>
        <dbReference type="Pfam" id="PF10342"/>
    </source>
</evidence>
<evidence type="ECO:0000256" key="1">
    <source>
        <dbReference type="ARBA" id="ARBA00022729"/>
    </source>
</evidence>
<organism evidence="4 5">
    <name type="scientific">Oculimacula yallundae</name>
    <dbReference type="NCBI Taxonomy" id="86028"/>
    <lineage>
        <taxon>Eukaryota</taxon>
        <taxon>Fungi</taxon>
        <taxon>Dikarya</taxon>
        <taxon>Ascomycota</taxon>
        <taxon>Pezizomycotina</taxon>
        <taxon>Leotiomycetes</taxon>
        <taxon>Helotiales</taxon>
        <taxon>Ploettnerulaceae</taxon>
        <taxon>Oculimacula</taxon>
    </lineage>
</organism>
<keyword evidence="2" id="KW-1133">Transmembrane helix</keyword>
<reference evidence="4 5" key="1">
    <citation type="journal article" date="2024" name="Commun. Biol.">
        <title>Comparative genomic analysis of thermophilic fungi reveals convergent evolutionary adaptations and gene losses.</title>
        <authorList>
            <person name="Steindorff A.S."/>
            <person name="Aguilar-Pontes M.V."/>
            <person name="Robinson A.J."/>
            <person name="Andreopoulos B."/>
            <person name="LaButti K."/>
            <person name="Kuo A."/>
            <person name="Mondo S."/>
            <person name="Riley R."/>
            <person name="Otillar R."/>
            <person name="Haridas S."/>
            <person name="Lipzen A."/>
            <person name="Grimwood J."/>
            <person name="Schmutz J."/>
            <person name="Clum A."/>
            <person name="Reid I.D."/>
            <person name="Moisan M.C."/>
            <person name="Butler G."/>
            <person name="Nguyen T.T.M."/>
            <person name="Dewar K."/>
            <person name="Conant G."/>
            <person name="Drula E."/>
            <person name="Henrissat B."/>
            <person name="Hansel C."/>
            <person name="Singer S."/>
            <person name="Hutchinson M.I."/>
            <person name="de Vries R.P."/>
            <person name="Natvig D.O."/>
            <person name="Powell A.J."/>
            <person name="Tsang A."/>
            <person name="Grigoriev I.V."/>
        </authorList>
    </citation>
    <scope>NUCLEOTIDE SEQUENCE [LARGE SCALE GENOMIC DNA]</scope>
    <source>
        <strain evidence="4 5">CBS 494.80</strain>
    </source>
</reference>
<evidence type="ECO:0000313" key="5">
    <source>
        <dbReference type="Proteomes" id="UP001595075"/>
    </source>
</evidence>
<dbReference type="Proteomes" id="UP001595075">
    <property type="component" value="Unassembled WGS sequence"/>
</dbReference>
<name>A0ABR4CNZ9_9HELO</name>
<feature type="domain" description="Yeast cell wall synthesis Kre9/Knh1-like N-terminal" evidence="3">
    <location>
        <begin position="37"/>
        <end position="104"/>
    </location>
</feature>
<keyword evidence="5" id="KW-1185">Reference proteome</keyword>
<dbReference type="InterPro" id="IPR018466">
    <property type="entry name" value="Kre9/Knh1-like_N"/>
</dbReference>
<proteinExistence type="predicted"/>
<evidence type="ECO:0000256" key="2">
    <source>
        <dbReference type="SAM" id="Phobius"/>
    </source>
</evidence>